<gene>
    <name evidence="4" type="ORF">CKO31_20025</name>
</gene>
<keyword evidence="2" id="KW-0479">Metal-binding</keyword>
<dbReference type="SUPFAM" id="SSF56300">
    <property type="entry name" value="Metallo-dependent phosphatases"/>
    <property type="match status" value="1"/>
</dbReference>
<evidence type="ECO:0000313" key="5">
    <source>
        <dbReference type="Proteomes" id="UP000748752"/>
    </source>
</evidence>
<dbReference type="Pfam" id="PF12850">
    <property type="entry name" value="Metallophos_2"/>
    <property type="match status" value="1"/>
</dbReference>
<name>A0ABS1CMD3_9GAMM</name>
<dbReference type="InterPro" id="IPR000979">
    <property type="entry name" value="Phosphodiesterase_MJ0936/Vps29"/>
</dbReference>
<dbReference type="RefSeq" id="WP_200240919.1">
    <property type="nucleotide sequence ID" value="NZ_NRRV01000064.1"/>
</dbReference>
<evidence type="ECO:0000313" key="4">
    <source>
        <dbReference type="EMBL" id="MBK1632997.1"/>
    </source>
</evidence>
<reference evidence="4 5" key="1">
    <citation type="journal article" date="2020" name="Microorganisms">
        <title>Osmotic Adaptation and Compatible Solute Biosynthesis of Phototrophic Bacteria as Revealed from Genome Analyses.</title>
        <authorList>
            <person name="Imhoff J.F."/>
            <person name="Rahn T."/>
            <person name="Kunzel S."/>
            <person name="Keller A."/>
            <person name="Neulinger S.C."/>
        </authorList>
    </citation>
    <scope>NUCLEOTIDE SEQUENCE [LARGE SCALE GENOMIC DNA]</scope>
    <source>
        <strain evidence="4 5">DSM 6210</strain>
    </source>
</reference>
<evidence type="ECO:0000256" key="2">
    <source>
        <dbReference type="RuleBase" id="RU362039"/>
    </source>
</evidence>
<dbReference type="InterPro" id="IPR029052">
    <property type="entry name" value="Metallo-depent_PP-like"/>
</dbReference>
<comment type="caution">
    <text evidence="4">The sequence shown here is derived from an EMBL/GenBank/DDBJ whole genome shotgun (WGS) entry which is preliminary data.</text>
</comment>
<dbReference type="NCBIfam" id="TIGR00040">
    <property type="entry name" value="yfcE"/>
    <property type="match status" value="1"/>
</dbReference>
<sequence>MLRVALLSDTHGVLDGRIADLVADCDLAVHGGDIGCAEVLAGLRPRSGRVAAVLGNNDVPHKWPAADQQLLGTLPLEVAEDLPGGRLVVVHGHRTTAKDRHAKLRRRFPDARAIVYGHSHRLVADQDAEPWVLNPGAAGRERTFGGPSCMVLTASHERWSLAVHRFVLAGAPRPRRRPDH</sequence>
<evidence type="ECO:0000256" key="1">
    <source>
        <dbReference type="ARBA" id="ARBA00008950"/>
    </source>
</evidence>
<dbReference type="Proteomes" id="UP000748752">
    <property type="component" value="Unassembled WGS sequence"/>
</dbReference>
<protein>
    <recommendedName>
        <fullName evidence="2">Phosphoesterase</fullName>
        <ecNumber evidence="2">3.1.4.-</ecNumber>
    </recommendedName>
</protein>
<dbReference type="Gene3D" id="3.60.21.10">
    <property type="match status" value="1"/>
</dbReference>
<evidence type="ECO:0000259" key="3">
    <source>
        <dbReference type="Pfam" id="PF12850"/>
    </source>
</evidence>
<keyword evidence="5" id="KW-1185">Reference proteome</keyword>
<dbReference type="EMBL" id="NRRV01000064">
    <property type="protein sequence ID" value="MBK1632997.1"/>
    <property type="molecule type" value="Genomic_DNA"/>
</dbReference>
<proteinExistence type="inferred from homology"/>
<dbReference type="InterPro" id="IPR024654">
    <property type="entry name" value="Calcineurin-like_PHP_lpxH"/>
</dbReference>
<comment type="similarity">
    <text evidence="1 2">Belongs to the metallophosphoesterase superfamily. YfcE family.</text>
</comment>
<comment type="cofactor">
    <cofactor evidence="2">
        <name>a divalent metal cation</name>
        <dbReference type="ChEBI" id="CHEBI:60240"/>
    </cofactor>
</comment>
<accession>A0ABS1CMD3</accession>
<organism evidence="4 5">
    <name type="scientific">Thiohalocapsa halophila</name>
    <dbReference type="NCBI Taxonomy" id="69359"/>
    <lineage>
        <taxon>Bacteria</taxon>
        <taxon>Pseudomonadati</taxon>
        <taxon>Pseudomonadota</taxon>
        <taxon>Gammaproteobacteria</taxon>
        <taxon>Chromatiales</taxon>
        <taxon>Chromatiaceae</taxon>
        <taxon>Thiohalocapsa</taxon>
    </lineage>
</organism>
<feature type="domain" description="Calcineurin-like phosphoesterase" evidence="3">
    <location>
        <begin position="3"/>
        <end position="155"/>
    </location>
</feature>
<dbReference type="EC" id="3.1.4.-" evidence="2"/>